<dbReference type="PANTHER" id="PTHR10825">
    <property type="entry name" value="RING FINGER DOMAIN-CONTAINING, POLYCOMB GROUP COMPONENT"/>
    <property type="match status" value="1"/>
</dbReference>
<feature type="compositionally biased region" description="Pro residues" evidence="6">
    <location>
        <begin position="651"/>
        <end position="665"/>
    </location>
</feature>
<dbReference type="Gene3D" id="3.10.20.90">
    <property type="entry name" value="Phosphatidylinositol 3-kinase Catalytic Subunit, Chain A, domain 1"/>
    <property type="match status" value="1"/>
</dbReference>
<feature type="compositionally biased region" description="Low complexity" evidence="6">
    <location>
        <begin position="1641"/>
        <end position="1669"/>
    </location>
</feature>
<dbReference type="GO" id="GO:1990841">
    <property type="term" value="F:promoter-specific chromatin binding"/>
    <property type="evidence" value="ECO:0007669"/>
    <property type="project" value="TreeGrafter"/>
</dbReference>
<dbReference type="FunFam" id="3.30.40.10:FF:000033">
    <property type="entry name" value="Polycomb group RING finger protein 3"/>
    <property type="match status" value="1"/>
</dbReference>
<feature type="compositionally biased region" description="Low complexity" evidence="6">
    <location>
        <begin position="1148"/>
        <end position="1170"/>
    </location>
</feature>
<keyword evidence="5" id="KW-0539">Nucleus</keyword>
<feature type="compositionally biased region" description="Low complexity" evidence="6">
    <location>
        <begin position="1606"/>
        <end position="1624"/>
    </location>
</feature>
<name>A0A182INB8_ANOAO</name>
<feature type="region of interest" description="Disordered" evidence="6">
    <location>
        <begin position="1"/>
        <end position="79"/>
    </location>
</feature>
<dbReference type="InterPro" id="IPR017907">
    <property type="entry name" value="Znf_RING_CS"/>
</dbReference>
<dbReference type="InterPro" id="IPR013083">
    <property type="entry name" value="Znf_RING/FYVE/PHD"/>
</dbReference>
<dbReference type="PANTHER" id="PTHR10825:SF29">
    <property type="entry name" value="POLYCOMB GROUP RING FINGER PROTEIN 1"/>
    <property type="match status" value="1"/>
</dbReference>
<proteinExistence type="predicted"/>
<dbReference type="SUPFAM" id="SSF57850">
    <property type="entry name" value="RING/U-box"/>
    <property type="match status" value="1"/>
</dbReference>
<feature type="compositionally biased region" description="Gly residues" evidence="6">
    <location>
        <begin position="1805"/>
        <end position="1816"/>
    </location>
</feature>
<evidence type="ECO:0000256" key="3">
    <source>
        <dbReference type="ARBA" id="ARBA00022771"/>
    </source>
</evidence>
<feature type="compositionally biased region" description="Polar residues" evidence="6">
    <location>
        <begin position="1336"/>
        <end position="1361"/>
    </location>
</feature>
<evidence type="ECO:0000256" key="4">
    <source>
        <dbReference type="ARBA" id="ARBA00022833"/>
    </source>
</evidence>
<accession>A0A182INB8</accession>
<feature type="compositionally biased region" description="Basic and acidic residues" evidence="6">
    <location>
        <begin position="840"/>
        <end position="853"/>
    </location>
</feature>
<dbReference type="InterPro" id="IPR001841">
    <property type="entry name" value="Znf_RING"/>
</dbReference>
<evidence type="ECO:0000256" key="2">
    <source>
        <dbReference type="ARBA" id="ARBA00022723"/>
    </source>
</evidence>
<feature type="compositionally biased region" description="Polar residues" evidence="6">
    <location>
        <begin position="997"/>
        <end position="1007"/>
    </location>
</feature>
<dbReference type="Pfam" id="PF00097">
    <property type="entry name" value="zf-C3HC4"/>
    <property type="match status" value="1"/>
</dbReference>
<dbReference type="CDD" id="cd17082">
    <property type="entry name" value="RAWUL_PCGF2_like"/>
    <property type="match status" value="1"/>
</dbReference>
<feature type="compositionally biased region" description="Pro residues" evidence="6">
    <location>
        <begin position="819"/>
        <end position="839"/>
    </location>
</feature>
<feature type="compositionally biased region" description="Low complexity" evidence="6">
    <location>
        <begin position="480"/>
        <end position="501"/>
    </location>
</feature>
<feature type="compositionally biased region" description="Low complexity" evidence="6">
    <location>
        <begin position="1552"/>
        <end position="1567"/>
    </location>
</feature>
<dbReference type="VEuPathDB" id="VectorBase:AATE002363"/>
<comment type="subcellular location">
    <subcellularLocation>
        <location evidence="1">Nucleus</location>
    </subcellularLocation>
</comment>
<feature type="compositionally biased region" description="Low complexity" evidence="6">
    <location>
        <begin position="1043"/>
        <end position="1065"/>
    </location>
</feature>
<feature type="compositionally biased region" description="Low complexity" evidence="6">
    <location>
        <begin position="683"/>
        <end position="699"/>
    </location>
</feature>
<feature type="region of interest" description="Disordered" evidence="6">
    <location>
        <begin position="1336"/>
        <end position="1469"/>
    </location>
</feature>
<evidence type="ECO:0000256" key="6">
    <source>
        <dbReference type="SAM" id="MobiDB-lite"/>
    </source>
</evidence>
<feature type="compositionally biased region" description="Basic and acidic residues" evidence="6">
    <location>
        <begin position="532"/>
        <end position="563"/>
    </location>
</feature>
<feature type="compositionally biased region" description="Low complexity" evidence="6">
    <location>
        <begin position="1087"/>
        <end position="1126"/>
    </location>
</feature>
<protein>
    <submittedName>
        <fullName evidence="7">Uncharacterized protein</fullName>
    </submittedName>
</protein>
<dbReference type="PROSITE" id="PS00518">
    <property type="entry name" value="ZF_RING_1"/>
    <property type="match status" value="1"/>
</dbReference>
<keyword evidence="2" id="KW-0479">Metal-binding</keyword>
<feature type="compositionally biased region" description="Polar residues" evidence="6">
    <location>
        <begin position="1185"/>
        <end position="1195"/>
    </location>
</feature>
<feature type="compositionally biased region" description="Polar residues" evidence="6">
    <location>
        <begin position="1778"/>
        <end position="1789"/>
    </location>
</feature>
<keyword evidence="3" id="KW-0863">Zinc-finger</keyword>
<dbReference type="SMART" id="SM00184">
    <property type="entry name" value="RING"/>
    <property type="match status" value="1"/>
</dbReference>
<feature type="region of interest" description="Disordered" evidence="6">
    <location>
        <begin position="1496"/>
        <end position="1680"/>
    </location>
</feature>
<dbReference type="GO" id="GO:0000122">
    <property type="term" value="P:negative regulation of transcription by RNA polymerase II"/>
    <property type="evidence" value="ECO:0007669"/>
    <property type="project" value="TreeGrafter"/>
</dbReference>
<feature type="compositionally biased region" description="Low complexity" evidence="6">
    <location>
        <begin position="350"/>
        <end position="370"/>
    </location>
</feature>
<dbReference type="Pfam" id="PF16207">
    <property type="entry name" value="RAWUL"/>
    <property type="match status" value="1"/>
</dbReference>
<dbReference type="EnsemblMetazoa" id="AATE002363-RA">
    <property type="protein sequence ID" value="AATE002363-PA.1"/>
    <property type="gene ID" value="AATE002363"/>
</dbReference>
<dbReference type="PROSITE" id="PS50089">
    <property type="entry name" value="ZF_RING_2"/>
    <property type="match status" value="1"/>
</dbReference>
<feature type="compositionally biased region" description="Polar residues" evidence="6">
    <location>
        <begin position="1568"/>
        <end position="1577"/>
    </location>
</feature>
<feature type="compositionally biased region" description="Basic and acidic residues" evidence="6">
    <location>
        <begin position="1016"/>
        <end position="1030"/>
    </location>
</feature>
<feature type="compositionally biased region" description="Low complexity" evidence="6">
    <location>
        <begin position="1368"/>
        <end position="1389"/>
    </location>
</feature>
<feature type="compositionally biased region" description="Pro residues" evidence="6">
    <location>
        <begin position="873"/>
        <end position="882"/>
    </location>
</feature>
<evidence type="ECO:0000313" key="7">
    <source>
        <dbReference type="EnsemblMetazoa" id="AATE002363-PA.1"/>
    </source>
</evidence>
<feature type="region of interest" description="Disordered" evidence="6">
    <location>
        <begin position="908"/>
        <end position="1126"/>
    </location>
</feature>
<feature type="compositionally biased region" description="Low complexity" evidence="6">
    <location>
        <begin position="740"/>
        <end position="766"/>
    </location>
</feature>
<feature type="compositionally biased region" description="Basic and acidic residues" evidence="6">
    <location>
        <begin position="785"/>
        <end position="801"/>
    </location>
</feature>
<reference evidence="7" key="1">
    <citation type="submission" date="2022-08" db="UniProtKB">
        <authorList>
            <consortium name="EnsemblMetazoa"/>
        </authorList>
    </citation>
    <scope>IDENTIFICATION</scope>
    <source>
        <strain evidence="7">EBRO</strain>
    </source>
</reference>
<evidence type="ECO:0000256" key="1">
    <source>
        <dbReference type="ARBA" id="ARBA00004123"/>
    </source>
</evidence>
<sequence length="1840" mass="192363">MVLLPNGDEEVLGGGELTSSASTELASEGTAAKVFIAPSPSPAPSSSATAASPSVSVEESSDSKPPSNNNTTSTTTTMTTELVIDDDVKTEGVTGGVSAVGPLSPYRPSRVTLGSVNACITCNLCKGYLIDATTIVECLHSFCHSCIIKHLHTEQYCPQCEVMINKAKPNIKPDVPLQSIVFKLVPELYENELRRRRDFYRDHPEAATLATPAQRGEDTEHLIFSPNEQISLSLEYAESELAEDNKELLRARYLLCPAIFSIGMMKKFLVNKYGISERQFCVEIMYKVKTIVLPDYYTLMDVAYIYTWKRDAPMKYFYRIRTTETNPLELPEIPLRRSPSLITALSSNKQQSKQQQQQQQQQQPQQQTRQSQDEDEEDDKENMHLVPLRPLVPSLGCVSESSASEAPGTGGALTARPTTTSTTTATAPGTPDVNGNRKMVTANGDSQSPATPTTVVARKNESIKLKIELNKNKYVSFLQSPQSDVPASQSSSSSSSSPVPSGGAGAGGFASPASGGRVHKSDRPDKVKRKKTDSPRTQKMQDKMNEQMLELKIRIEKIKDHGLKKSRLAPYKVELSPGISQSESKKLHSLSKSSSGGASKAKVKSPKSHSSSSPPEAPKHPIVLKIDQRSPDMATSTLKFEMKESKQPSKTPSPPPFPPSPPSPPVKRFADEKSQFLNSFQLAPIKTPAATSTSTPSSPEAKEKPVAASATVTSSPPPSPPKSPGVEAKKPTPLPTLNGSPNSKSSSPPREASSTNGNGTSASSSSLKRKAKDSSSIRSGPKKQKLSDDEIKALVEKKVAENIKSPSEHIVPPIFLKPKVPPPPPSVASPKPVSSPPLPSKRDPAKSSSEKSSKKTVPARAKCDSPRPFLFKTPPPPPPPPIVSVTNIPAVKPSQPVLPAPVPQKIVPQAPMQAPSGKTTPPATGPSKVANGSAKAATLAQAPARRPTVPTKLPTSSAINAGSNSGSTGSSSSNATTHSVASGAGGKFQKPLELKRAQSNPWVNITSPAAAASPMRDTEISKLRPEDLKKNVKVYGPPPAPTPAATTASSSTSSSVTPSSTAVSSMPKLDSGNFAVPKPKPAPKPQQPVVSSAASTVAATSSTSTTSSTTTTKTPSASATAAGAGVKVRPVNYLNYALFNSKTAPAGSRTPIPSYSSSPSYSPDSPQYNPNLNISTKQFKYANPTAFSNYMQNMMNDRKPGTTSPPTPTAGSPASSPSPPHQQENLPTPKKPLPPATSNTTNSATPPASDRKRPASAISPDTTTKSAIEPPEKQPKVQSLLNKINIPSSLSITLATEEDEVARQTARKLSENDPTNNYIEIVKLPEIPISEVVFSTDTKSPPLTSKQAGSPSPPSVLSTAAIQVLPVTTATTTQAAASTASTPTTSSSTNNGAVSAVDSYQKKFLDSITTPKKSKTTTTNATSPAVSPATKSASKPSSPAAQQPVPPRPSTPKVPATSGGASKYKNPNATVLENGNVKLHNYQDVDLLVKGFNGAGAASQRTSSGASNGGSSAASAKLMPPPPAKTAVPIAPKSSPNGGSSASSVPQRKAVSPPVSMRSPSSSSSASLNGQPKSKTPPSILPSMASMGPMFGIQMKSDANASAANTPLRRNSTSSSLNGSSYPSVPRRKITPASNTTTLVPLRSPSTGSSSAAGQPSAPSSASLSPSSAVYKPRPPTINPGDYITLHPQPSPMEQQQQQFSQFQNMLANQYAVALASFNRNPATMAQSQFYLQQLSQQHYLQQLSQRNLVACPVTIGGTMGMATDALTITAAQQRVASKQPVQPHSLTVTPIRGPNSATGSLSGKNGGGGGAGVGVGPAAKPQPRGGAGGVPGKPPGGAS</sequence>
<dbReference type="InterPro" id="IPR018957">
    <property type="entry name" value="Znf_C3HC4_RING-type"/>
</dbReference>
<evidence type="ECO:0000256" key="5">
    <source>
        <dbReference type="ARBA" id="ARBA00023242"/>
    </source>
</evidence>
<feature type="compositionally biased region" description="Low complexity" evidence="6">
    <location>
        <begin position="414"/>
        <end position="431"/>
    </location>
</feature>
<feature type="compositionally biased region" description="Low complexity" evidence="6">
    <location>
        <begin position="1416"/>
        <end position="1443"/>
    </location>
</feature>
<feature type="compositionally biased region" description="Polar residues" evidence="6">
    <location>
        <begin position="443"/>
        <end position="454"/>
    </location>
</feature>
<dbReference type="InterPro" id="IPR032443">
    <property type="entry name" value="RAWUL"/>
</dbReference>
<feature type="region of interest" description="Disordered" evidence="6">
    <location>
        <begin position="1140"/>
        <end position="1281"/>
    </location>
</feature>
<dbReference type="GO" id="GO:0008270">
    <property type="term" value="F:zinc ion binding"/>
    <property type="evidence" value="ECO:0007669"/>
    <property type="project" value="UniProtKB-KW"/>
</dbReference>
<feature type="compositionally biased region" description="Low complexity" evidence="6">
    <location>
        <begin position="590"/>
        <end position="600"/>
    </location>
</feature>
<feature type="compositionally biased region" description="Low complexity" evidence="6">
    <location>
        <begin position="1503"/>
        <end position="1516"/>
    </location>
</feature>
<keyword evidence="4" id="KW-0862">Zinc</keyword>
<feature type="region of interest" description="Disordered" evidence="6">
    <location>
        <begin position="345"/>
        <end position="381"/>
    </location>
</feature>
<feature type="compositionally biased region" description="Low complexity" evidence="6">
    <location>
        <begin position="44"/>
        <end position="79"/>
    </location>
</feature>
<organism evidence="7">
    <name type="scientific">Anopheles atroparvus</name>
    <name type="common">European mosquito</name>
    <dbReference type="NCBI Taxonomy" id="41427"/>
    <lineage>
        <taxon>Eukaryota</taxon>
        <taxon>Metazoa</taxon>
        <taxon>Ecdysozoa</taxon>
        <taxon>Arthropoda</taxon>
        <taxon>Hexapoda</taxon>
        <taxon>Insecta</taxon>
        <taxon>Pterygota</taxon>
        <taxon>Neoptera</taxon>
        <taxon>Endopterygota</taxon>
        <taxon>Diptera</taxon>
        <taxon>Nematocera</taxon>
        <taxon>Culicoidea</taxon>
        <taxon>Culicidae</taxon>
        <taxon>Anophelinae</taxon>
        <taxon>Anopheles</taxon>
    </lineage>
</organism>
<dbReference type="GO" id="GO:0035102">
    <property type="term" value="C:PRC1 complex"/>
    <property type="evidence" value="ECO:0007669"/>
    <property type="project" value="TreeGrafter"/>
</dbReference>
<feature type="compositionally biased region" description="Low complexity" evidence="6">
    <location>
        <begin position="1531"/>
        <end position="1544"/>
    </location>
</feature>
<feature type="region of interest" description="Disordered" evidence="6">
    <location>
        <begin position="394"/>
        <end position="457"/>
    </location>
</feature>
<dbReference type="STRING" id="41427.A0A182INB8"/>
<feature type="compositionally biased region" description="Low complexity" evidence="6">
    <location>
        <begin position="955"/>
        <end position="982"/>
    </location>
</feature>
<feature type="region of interest" description="Disordered" evidence="6">
    <location>
        <begin position="1778"/>
        <end position="1840"/>
    </location>
</feature>
<feature type="region of interest" description="Disordered" evidence="6">
    <location>
        <begin position="480"/>
        <end position="887"/>
    </location>
</feature>
<dbReference type="Gene3D" id="3.30.40.10">
    <property type="entry name" value="Zinc/RING finger domain, C3HC4 (zinc finger)"/>
    <property type="match status" value="1"/>
</dbReference>